<comment type="cofactor">
    <cofactor evidence="1">
        <name>pyruvate</name>
        <dbReference type="ChEBI" id="CHEBI:15361"/>
    </cofactor>
</comment>
<keyword evidence="3" id="KW-0068">Autocatalytic cleavage</keyword>
<evidence type="ECO:0000256" key="7">
    <source>
        <dbReference type="ARBA" id="ARBA00023239"/>
    </source>
</evidence>
<dbReference type="EMBL" id="MFMO01000037">
    <property type="protein sequence ID" value="OGG87112.1"/>
    <property type="molecule type" value="Genomic_DNA"/>
</dbReference>
<dbReference type="Pfam" id="PF02675">
    <property type="entry name" value="AdoMet_dc"/>
    <property type="match status" value="1"/>
</dbReference>
<keyword evidence="9" id="KW-0670">Pyruvate</keyword>
<dbReference type="PANTHER" id="PTHR33866">
    <property type="entry name" value="S-ADENOSYLMETHIONINE DECARBOXYLASE PROENZYME"/>
    <property type="match status" value="1"/>
</dbReference>
<evidence type="ECO:0000256" key="4">
    <source>
        <dbReference type="ARBA" id="ARBA00023066"/>
    </source>
</evidence>
<dbReference type="GO" id="GO:0004014">
    <property type="term" value="F:adenosylmethionine decarboxylase activity"/>
    <property type="evidence" value="ECO:0007669"/>
    <property type="project" value="InterPro"/>
</dbReference>
<organism evidence="10 11">
    <name type="scientific">Candidatus Kaiserbacteria bacterium RIFCSPLOWO2_12_FULL_50_28</name>
    <dbReference type="NCBI Taxonomy" id="1798527"/>
    <lineage>
        <taxon>Bacteria</taxon>
        <taxon>Candidatus Kaiseribacteriota</taxon>
    </lineage>
</organism>
<keyword evidence="4" id="KW-0745">Spermidine biosynthesis</keyword>
<gene>
    <name evidence="10" type="ORF">A3H15_02640</name>
</gene>
<evidence type="ECO:0000256" key="1">
    <source>
        <dbReference type="ARBA" id="ARBA00001928"/>
    </source>
</evidence>
<dbReference type="GO" id="GO:0008295">
    <property type="term" value="P:spermidine biosynthetic process"/>
    <property type="evidence" value="ECO:0007669"/>
    <property type="project" value="UniProtKB-KW"/>
</dbReference>
<evidence type="ECO:0000256" key="5">
    <source>
        <dbReference type="ARBA" id="ARBA00023115"/>
    </source>
</evidence>
<keyword evidence="7" id="KW-0456">Lyase</keyword>
<dbReference type="Proteomes" id="UP000177968">
    <property type="component" value="Unassembled WGS sequence"/>
</dbReference>
<protein>
    <recommendedName>
        <fullName evidence="12">S-adenosylmethionine decarboxylase proenzyme</fullName>
    </recommendedName>
</protein>
<keyword evidence="6" id="KW-0865">Zymogen</keyword>
<dbReference type="AlphaFoldDB" id="A0A1F6FMN4"/>
<evidence type="ECO:0000256" key="3">
    <source>
        <dbReference type="ARBA" id="ARBA00022813"/>
    </source>
</evidence>
<dbReference type="SUPFAM" id="SSF56276">
    <property type="entry name" value="S-adenosylmethionine decarboxylase"/>
    <property type="match status" value="1"/>
</dbReference>
<reference evidence="10 11" key="1">
    <citation type="journal article" date="2016" name="Nat. Commun.">
        <title>Thousands of microbial genomes shed light on interconnected biogeochemical processes in an aquifer system.</title>
        <authorList>
            <person name="Anantharaman K."/>
            <person name="Brown C.T."/>
            <person name="Hug L.A."/>
            <person name="Sharon I."/>
            <person name="Castelle C.J."/>
            <person name="Probst A.J."/>
            <person name="Thomas B.C."/>
            <person name="Singh A."/>
            <person name="Wilkins M.J."/>
            <person name="Karaoz U."/>
            <person name="Brodie E.L."/>
            <person name="Williams K.H."/>
            <person name="Hubbard S.S."/>
            <person name="Banfield J.F."/>
        </authorList>
    </citation>
    <scope>NUCLEOTIDE SEQUENCE [LARGE SCALE GENOMIC DNA]</scope>
</reference>
<evidence type="ECO:0000313" key="11">
    <source>
        <dbReference type="Proteomes" id="UP000177968"/>
    </source>
</evidence>
<sequence length="128" mass="14730">MNFGEHVMIDGYGGSPELLDDKKLIFSCLGEMCELMKMYQLGKPQIEHAPDNHMKDPGGWSAFTMIAESHISIHTFPRRRFISADVYTCKTGLDPNFIANFFKKKFKLEDVELNFVKRGKKYPKHNLA</sequence>
<dbReference type="InterPro" id="IPR003826">
    <property type="entry name" value="AdoMetDC_fam_prok"/>
</dbReference>
<dbReference type="Gene3D" id="3.60.90.10">
    <property type="entry name" value="S-adenosylmethionine decarboxylase"/>
    <property type="match status" value="1"/>
</dbReference>
<evidence type="ECO:0000256" key="6">
    <source>
        <dbReference type="ARBA" id="ARBA00023145"/>
    </source>
</evidence>
<dbReference type="PANTHER" id="PTHR33866:SF2">
    <property type="entry name" value="S-ADENOSYLMETHIONINE DECARBOXYLASE PROENZYME"/>
    <property type="match status" value="1"/>
</dbReference>
<evidence type="ECO:0000256" key="2">
    <source>
        <dbReference type="ARBA" id="ARBA00022793"/>
    </source>
</evidence>
<proteinExistence type="predicted"/>
<evidence type="ECO:0000256" key="9">
    <source>
        <dbReference type="ARBA" id="ARBA00023317"/>
    </source>
</evidence>
<dbReference type="InterPro" id="IPR016067">
    <property type="entry name" value="S-AdoMet_deCO2ase_core"/>
</dbReference>
<keyword evidence="2" id="KW-0210">Decarboxylase</keyword>
<keyword evidence="5" id="KW-0620">Polyamine biosynthesis</keyword>
<accession>A0A1F6FMN4</accession>
<evidence type="ECO:0000313" key="10">
    <source>
        <dbReference type="EMBL" id="OGG87112.1"/>
    </source>
</evidence>
<keyword evidence="8" id="KW-0704">Schiff base</keyword>
<dbReference type="GO" id="GO:0005829">
    <property type="term" value="C:cytosol"/>
    <property type="evidence" value="ECO:0007669"/>
    <property type="project" value="TreeGrafter"/>
</dbReference>
<evidence type="ECO:0008006" key="12">
    <source>
        <dbReference type="Google" id="ProtNLM"/>
    </source>
</evidence>
<name>A0A1F6FMN4_9BACT</name>
<comment type="caution">
    <text evidence="10">The sequence shown here is derived from an EMBL/GenBank/DDBJ whole genome shotgun (WGS) entry which is preliminary data.</text>
</comment>
<evidence type="ECO:0000256" key="8">
    <source>
        <dbReference type="ARBA" id="ARBA00023270"/>
    </source>
</evidence>